<dbReference type="Pfam" id="PF19673">
    <property type="entry name" value="DUF6176"/>
    <property type="match status" value="1"/>
</dbReference>
<dbReference type="PATRIC" id="fig|1158610.3.peg.2392"/>
<evidence type="ECO:0000313" key="2">
    <source>
        <dbReference type="Proteomes" id="UP000013785"/>
    </source>
</evidence>
<accession>R3TM23</accession>
<gene>
    <name evidence="1" type="ORF">UC3_02416</name>
</gene>
<comment type="caution">
    <text evidence="1">The sequence shown here is derived from an EMBL/GenBank/DDBJ whole genome shotgun (WGS) entry which is preliminary data.</text>
</comment>
<dbReference type="eggNOG" id="ENOG5032TKW">
    <property type="taxonomic scope" value="Bacteria"/>
</dbReference>
<protein>
    <submittedName>
        <fullName evidence="1">Uncharacterized protein</fullName>
    </submittedName>
</protein>
<dbReference type="Proteomes" id="UP000013785">
    <property type="component" value="Unassembled WGS sequence"/>
</dbReference>
<dbReference type="EMBL" id="AJAT01000017">
    <property type="protein sequence ID" value="EOL42068.1"/>
    <property type="molecule type" value="Genomic_DNA"/>
</dbReference>
<sequence>MKYVELERFEVIAGKELLVVEWMDFLREHLPLVCETLPGEKMYVESIFSEQTAGKHYLYWVSYQGIPCEEVTSSDCFVDQKHLEYWRKCIVPNSGMLLQTEVVMIHPEIQMKVRELDETDALISEN</sequence>
<reference evidence="1 2" key="1">
    <citation type="submission" date="2013-02" db="EMBL/GenBank/DDBJ databases">
        <title>The Genome Sequence of Enterococcus phoeniculicola BAA-412.</title>
        <authorList>
            <consortium name="The Broad Institute Genome Sequencing Platform"/>
            <consortium name="The Broad Institute Genome Sequencing Center for Infectious Disease"/>
            <person name="Earl A.M."/>
            <person name="Gilmore M.S."/>
            <person name="Lebreton F."/>
            <person name="Walker B."/>
            <person name="Young S.K."/>
            <person name="Zeng Q."/>
            <person name="Gargeya S."/>
            <person name="Fitzgerald M."/>
            <person name="Haas B."/>
            <person name="Abouelleil A."/>
            <person name="Alvarado L."/>
            <person name="Arachchi H.M."/>
            <person name="Berlin A.M."/>
            <person name="Chapman S.B."/>
            <person name="Dewar J."/>
            <person name="Goldberg J."/>
            <person name="Griggs A."/>
            <person name="Gujja S."/>
            <person name="Hansen M."/>
            <person name="Howarth C."/>
            <person name="Imamovic A."/>
            <person name="Larimer J."/>
            <person name="McCowan C."/>
            <person name="Murphy C."/>
            <person name="Neiman D."/>
            <person name="Pearson M."/>
            <person name="Priest M."/>
            <person name="Roberts A."/>
            <person name="Saif S."/>
            <person name="Shea T."/>
            <person name="Sisk P."/>
            <person name="Sykes S."/>
            <person name="Wortman J."/>
            <person name="Nusbaum C."/>
            <person name="Birren B."/>
        </authorList>
    </citation>
    <scope>NUCLEOTIDE SEQUENCE [LARGE SCALE GENOMIC DNA]</scope>
    <source>
        <strain evidence="1 2">ATCC BAA-412</strain>
    </source>
</reference>
<proteinExistence type="predicted"/>
<dbReference type="HOGENOM" id="CLU_168211_0_0_9"/>
<dbReference type="RefSeq" id="WP_010769060.1">
    <property type="nucleotide sequence ID" value="NZ_ASWE01000001.1"/>
</dbReference>
<name>R3TM23_9ENTE</name>
<organism evidence="1 2">
    <name type="scientific">Enterococcus phoeniculicola ATCC BAA-412</name>
    <dbReference type="NCBI Taxonomy" id="1158610"/>
    <lineage>
        <taxon>Bacteria</taxon>
        <taxon>Bacillati</taxon>
        <taxon>Bacillota</taxon>
        <taxon>Bacilli</taxon>
        <taxon>Lactobacillales</taxon>
        <taxon>Enterococcaceae</taxon>
        <taxon>Enterococcus</taxon>
    </lineage>
</organism>
<dbReference type="InterPro" id="IPR046174">
    <property type="entry name" value="DUF6176"/>
</dbReference>
<evidence type="ECO:0000313" key="1">
    <source>
        <dbReference type="EMBL" id="EOL42068.1"/>
    </source>
</evidence>
<keyword evidence="2" id="KW-1185">Reference proteome</keyword>
<dbReference type="AlphaFoldDB" id="R3TM23"/>
<dbReference type="STRING" id="154621.RV11_GL003439"/>